<dbReference type="InterPro" id="IPR003123">
    <property type="entry name" value="VPS9"/>
</dbReference>
<dbReference type="InterPro" id="IPR037191">
    <property type="entry name" value="VPS9_dom_sf"/>
</dbReference>
<evidence type="ECO:0000313" key="4">
    <source>
        <dbReference type="EMBL" id="ORY78187.1"/>
    </source>
</evidence>
<dbReference type="PROSITE" id="PS50297">
    <property type="entry name" value="ANK_REP_REGION"/>
    <property type="match status" value="1"/>
</dbReference>
<dbReference type="OrthoDB" id="7464126at2759"/>
<dbReference type="InterPro" id="IPR036770">
    <property type="entry name" value="Ankyrin_rpt-contain_sf"/>
</dbReference>
<dbReference type="Proteomes" id="UP000193685">
    <property type="component" value="Unassembled WGS sequence"/>
</dbReference>
<dbReference type="Gene3D" id="1.25.40.20">
    <property type="entry name" value="Ankyrin repeat-containing domain"/>
    <property type="match status" value="1"/>
</dbReference>
<dbReference type="SMART" id="SM00248">
    <property type="entry name" value="ANK"/>
    <property type="match status" value="3"/>
</dbReference>
<dbReference type="InterPro" id="IPR036871">
    <property type="entry name" value="PX_dom_sf"/>
</dbReference>
<name>A0A1Y2F3C5_PROLT</name>
<dbReference type="GO" id="GO:0000149">
    <property type="term" value="F:SNARE binding"/>
    <property type="evidence" value="ECO:0007669"/>
    <property type="project" value="TreeGrafter"/>
</dbReference>
<keyword evidence="2" id="KW-0040">ANK repeat</keyword>
<dbReference type="SUPFAM" id="SSF48403">
    <property type="entry name" value="Ankyrin repeat"/>
    <property type="match status" value="1"/>
</dbReference>
<dbReference type="InterPro" id="IPR002110">
    <property type="entry name" value="Ankyrin_rpt"/>
</dbReference>
<feature type="domain" description="VPS9" evidence="3">
    <location>
        <begin position="292"/>
        <end position="425"/>
    </location>
</feature>
<dbReference type="OMA" id="HFPMIAR"/>
<feature type="repeat" description="ANK" evidence="2">
    <location>
        <begin position="716"/>
        <end position="738"/>
    </location>
</feature>
<dbReference type="Gene3D" id="3.30.1520.10">
    <property type="entry name" value="Phox-like domain"/>
    <property type="match status" value="1"/>
</dbReference>
<dbReference type="STRING" id="56484.A0A1Y2F3C5"/>
<dbReference type="Pfam" id="PF02204">
    <property type="entry name" value="VPS9"/>
    <property type="match status" value="1"/>
</dbReference>
<dbReference type="GO" id="GO:0005886">
    <property type="term" value="C:plasma membrane"/>
    <property type="evidence" value="ECO:0007669"/>
    <property type="project" value="TreeGrafter"/>
</dbReference>
<dbReference type="SUPFAM" id="SSF64268">
    <property type="entry name" value="PX domain"/>
    <property type="match status" value="1"/>
</dbReference>
<dbReference type="GeneID" id="63782552"/>
<evidence type="ECO:0000256" key="1">
    <source>
        <dbReference type="ARBA" id="ARBA00007428"/>
    </source>
</evidence>
<comment type="caution">
    <text evidence="4">The sequence shown here is derived from an EMBL/GenBank/DDBJ whole genome shotgun (WGS) entry which is preliminary data.</text>
</comment>
<dbReference type="SUPFAM" id="SSF109993">
    <property type="entry name" value="VPS9 domain"/>
    <property type="match status" value="1"/>
</dbReference>
<dbReference type="PANTHER" id="PTHR24170">
    <property type="entry name" value="ANKYRIN REPEAT DOMAIN-CONTAINING PROTEIN 27"/>
    <property type="match status" value="1"/>
</dbReference>
<dbReference type="GO" id="GO:0030133">
    <property type="term" value="C:transport vesicle"/>
    <property type="evidence" value="ECO:0007669"/>
    <property type="project" value="TreeGrafter"/>
</dbReference>
<dbReference type="InterPro" id="IPR051248">
    <property type="entry name" value="UPF0507/Ank_repeat_27"/>
</dbReference>
<dbReference type="GO" id="GO:0005769">
    <property type="term" value="C:early endosome"/>
    <property type="evidence" value="ECO:0007669"/>
    <property type="project" value="TreeGrafter"/>
</dbReference>
<evidence type="ECO:0000313" key="5">
    <source>
        <dbReference type="Proteomes" id="UP000193685"/>
    </source>
</evidence>
<dbReference type="Gene3D" id="1.20.1050.80">
    <property type="entry name" value="VPS9 domain"/>
    <property type="match status" value="1"/>
</dbReference>
<dbReference type="Pfam" id="PF00023">
    <property type="entry name" value="Ank"/>
    <property type="match status" value="1"/>
</dbReference>
<dbReference type="PANTHER" id="PTHR24170:SF1">
    <property type="entry name" value="DOMAIN PROTEIN, PUTATIVE (AFU_ORTHOLOGUE AFUA_1G09870)-RELATED"/>
    <property type="match status" value="1"/>
</dbReference>
<evidence type="ECO:0000259" key="3">
    <source>
        <dbReference type="PROSITE" id="PS51205"/>
    </source>
</evidence>
<organism evidence="4 5">
    <name type="scientific">Protomyces lactucae-debilis</name>
    <dbReference type="NCBI Taxonomy" id="2754530"/>
    <lineage>
        <taxon>Eukaryota</taxon>
        <taxon>Fungi</taxon>
        <taxon>Dikarya</taxon>
        <taxon>Ascomycota</taxon>
        <taxon>Taphrinomycotina</taxon>
        <taxon>Taphrinomycetes</taxon>
        <taxon>Taphrinales</taxon>
        <taxon>Protomycetaceae</taxon>
        <taxon>Protomyces</taxon>
    </lineage>
</organism>
<dbReference type="PROSITE" id="PS51205">
    <property type="entry name" value="VPS9"/>
    <property type="match status" value="1"/>
</dbReference>
<protein>
    <recommendedName>
        <fullName evidence="3">VPS9 domain-containing protein</fullName>
    </recommendedName>
</protein>
<reference evidence="4 5" key="1">
    <citation type="submission" date="2016-07" db="EMBL/GenBank/DDBJ databases">
        <title>Pervasive Adenine N6-methylation of Active Genes in Fungi.</title>
        <authorList>
            <consortium name="DOE Joint Genome Institute"/>
            <person name="Mondo S.J."/>
            <person name="Dannebaum R.O."/>
            <person name="Kuo R.C."/>
            <person name="Labutti K."/>
            <person name="Haridas S."/>
            <person name="Kuo A."/>
            <person name="Salamov A."/>
            <person name="Ahrendt S.R."/>
            <person name="Lipzen A."/>
            <person name="Sullivan W."/>
            <person name="Andreopoulos W.B."/>
            <person name="Clum A."/>
            <person name="Lindquist E."/>
            <person name="Daum C."/>
            <person name="Ramamoorthy G.K."/>
            <person name="Gryganskyi A."/>
            <person name="Culley D."/>
            <person name="Magnuson J.K."/>
            <person name="James T.Y."/>
            <person name="O'Malley M.A."/>
            <person name="Stajich J.E."/>
            <person name="Spatafora J.W."/>
            <person name="Visel A."/>
            <person name="Grigoriev I.V."/>
        </authorList>
    </citation>
    <scope>NUCLEOTIDE SEQUENCE [LARGE SCALE GENOMIC DNA]</scope>
    <source>
        <strain evidence="4 5">12-1054</strain>
    </source>
</reference>
<comment type="similarity">
    <text evidence="1">Belongs to the UPF0507 family.</text>
</comment>
<dbReference type="SMART" id="SM00167">
    <property type="entry name" value="VPS9"/>
    <property type="match status" value="1"/>
</dbReference>
<sequence>MNCPPPNPFLRLLFAHDSQVLAQVCSNTAHAIVLAPVTSSLNLVDRDTGIAFVESLNDEFLASHILRVVDQPHERAKARNYTTLNGKTVVIKDDAVFPHRGFKGVKEVKLLHDALFWLDDPKSRPILVYFLNKPLIGNPGHPRPLPGPVLREVNITNWQELCSRYRGIATQLDPTFRKLFNNFQDDIQADGDIETPARTRASSLSSIRPASLRRHDTEHSFSEDSSLIHLRLALDEVLSSAIGAFQELPRSLLHRIGLETSLSGTDIENMIESHCLTNLYDLTLHRLSKITAYKDEEVSQAMEQCKHADLTQLGTRSTLDIRNRLVLATEAFATFTTSHTPNDKLQALLNTIHILMTHSEKSSDDLIPCLVAVLLRSSASSSWANILLIREFSFSDVEMGERGFALSTLEAVLYHIASSANSLSLVSSRNKQFFEAVEANNIEDVKKSLADHPELLEVRNLHNETPLQLASPEMALFMLSLGCSASALSHALLRHLSTNAFEELLRTVANQELEDARTLLNQQDESGQTLAHKVCDHMDIIYELSDLLDWRHRDQSGCTPLLVLARIYDHPLYEELLETTLSAITTSQFTDDSSSDDASFELPKVIRRISLHDHVDPKGNTLAHIVSTRTAMEAVFKYCQGDFNSLNDNGLSPLLISIKFARQPILDFLLSRPEVDGMGRDDRGHSAIHYAARASLPLFNTCVRHHLDINDRASGSGFTPLHVAAREGNMVILKRLLELDVEDAWDWRGFRPGDVVKNDQVRTILDEWACHGKEVSVLRGHVGEDCTVKYLIKIRNGGGVLRSVADFVNLRHWLTKRYSALGIATLAIHTPAPCLLHSRPARSVLLAVTERLDAFVQSLLAHPIIRKSQILWEFLLSPTRLDVRAVQDTIDREVQADLTRIWQEEKPLTDFTSAELFFQHAREQILVVSSSYQVFERKARAVRDGQLHVSVAFGLLGKGVDAFLPELGHGRYAEALLGLSDCLAAREPSLLYRLIEAVISVESKAAGILQSLVLPTQLVSRIRDYSTDIERGNTSLARNSKFALGLLADSRARQKAQITANLQDLHLELDHASCELRRTETVLADALSQFYEQHARTAKLAVLNFCKMQVRDEQSRLVSMQRCLQRLRHDTPSFSRVVMDD</sequence>
<dbReference type="GO" id="GO:0097422">
    <property type="term" value="C:tubular endosome"/>
    <property type="evidence" value="ECO:0007669"/>
    <property type="project" value="TreeGrafter"/>
</dbReference>
<gene>
    <name evidence="4" type="ORF">BCR37DRAFT_115430</name>
</gene>
<proteinExistence type="inferred from homology"/>
<dbReference type="GO" id="GO:0035091">
    <property type="term" value="F:phosphatidylinositol binding"/>
    <property type="evidence" value="ECO:0007669"/>
    <property type="project" value="InterPro"/>
</dbReference>
<dbReference type="PROSITE" id="PS50088">
    <property type="entry name" value="ANK_REPEAT"/>
    <property type="match status" value="1"/>
</dbReference>
<dbReference type="GO" id="GO:0045022">
    <property type="term" value="P:early endosome to late endosome transport"/>
    <property type="evidence" value="ECO:0007669"/>
    <property type="project" value="TreeGrafter"/>
</dbReference>
<dbReference type="GO" id="GO:0005085">
    <property type="term" value="F:guanyl-nucleotide exchange factor activity"/>
    <property type="evidence" value="ECO:0007669"/>
    <property type="project" value="TreeGrafter"/>
</dbReference>
<evidence type="ECO:0000256" key="2">
    <source>
        <dbReference type="PROSITE-ProRule" id="PRU00023"/>
    </source>
</evidence>
<dbReference type="AlphaFoldDB" id="A0A1Y2F3C5"/>
<dbReference type="RefSeq" id="XP_040723298.1">
    <property type="nucleotide sequence ID" value="XM_040865953.1"/>
</dbReference>
<keyword evidence="5" id="KW-1185">Reference proteome</keyword>
<accession>A0A1Y2F3C5</accession>
<dbReference type="EMBL" id="MCFI01000018">
    <property type="protein sequence ID" value="ORY78187.1"/>
    <property type="molecule type" value="Genomic_DNA"/>
</dbReference>
<dbReference type="GO" id="GO:0005770">
    <property type="term" value="C:late endosome"/>
    <property type="evidence" value="ECO:0007669"/>
    <property type="project" value="TreeGrafter"/>
</dbReference>